<evidence type="ECO:0000256" key="1">
    <source>
        <dbReference type="SAM" id="Phobius"/>
    </source>
</evidence>
<keyword evidence="1" id="KW-0472">Membrane</keyword>
<dbReference type="AlphaFoldDB" id="A0A552KVV1"/>
<dbReference type="InterPro" id="IPR027417">
    <property type="entry name" value="P-loop_NTPase"/>
</dbReference>
<evidence type="ECO:0008006" key="4">
    <source>
        <dbReference type="Google" id="ProtNLM"/>
    </source>
</evidence>
<comment type="caution">
    <text evidence="2">The sequence shown here is derived from an EMBL/GenBank/DDBJ whole genome shotgun (WGS) entry which is preliminary data.</text>
</comment>
<keyword evidence="1" id="KW-0812">Transmembrane</keyword>
<name>A0A552KVV1_9CHRO</name>
<reference evidence="2 3" key="1">
    <citation type="submission" date="2019-01" db="EMBL/GenBank/DDBJ databases">
        <title>Coherence of Microcystis species and biogeography revealed through population genomics.</title>
        <authorList>
            <person name="Perez-Carrascal O.M."/>
            <person name="Terrat Y."/>
            <person name="Giani A."/>
            <person name="Fortin N."/>
            <person name="Tromas N."/>
            <person name="Shapiro B.J."/>
        </authorList>
    </citation>
    <scope>NUCLEOTIDE SEQUENCE [LARGE SCALE GENOMIC DNA]</scope>
    <source>
        <strain evidence="2">Mf_QC_C_20070823_S10D</strain>
    </source>
</reference>
<protein>
    <recommendedName>
        <fullName evidence="4">NACHT domain-containing protein</fullName>
    </recommendedName>
</protein>
<evidence type="ECO:0000313" key="3">
    <source>
        <dbReference type="Proteomes" id="UP000315868"/>
    </source>
</evidence>
<gene>
    <name evidence="2" type="ORF">EWV45_10235</name>
</gene>
<proteinExistence type="predicted"/>
<feature type="transmembrane region" description="Helical" evidence="1">
    <location>
        <begin position="16"/>
        <end position="33"/>
    </location>
</feature>
<accession>A0A552KVV1</accession>
<keyword evidence="1" id="KW-1133">Transmembrane helix</keyword>
<dbReference type="SUPFAM" id="SSF52540">
    <property type="entry name" value="P-loop containing nucleoside triphosphate hydrolases"/>
    <property type="match status" value="1"/>
</dbReference>
<dbReference type="Proteomes" id="UP000315868">
    <property type="component" value="Unassembled WGS sequence"/>
</dbReference>
<sequence>MNIDDFKHLFPLPENWINTILLLLFFGFLPFIIKSITPLTKLYSTFKEFKDRKILTEKLSRGAYDKETIQQSTKYYISPKCSNIDPAQEEEIRQALMATRESLFKKIDDFLDDHDSSKRHLLILADSGTGKTSFVLNYYAHNLRRSRNKSQNLFLVPLGLKDADTQISEYENKNETVIFLDALDEDTKAIEDHRTRIRHLMDACRDYKRVIITCRTQFFPNDEEMPVETGIARVGPRKAGEKGVYEFWKLYLSPFDDNDIDLYLQKRFPFWLSSKRKKAKELAYRIKSLSVRPMLLAHIPDVIESGHKITQSYQLYQLMVDAWLERESSWVSKSKLGEYSERLAVNLYVNREKRGMERIPSQDLEGLANEWNSDLTRWELSGRSLLNRDAQGNYKFAHRSIMEYLFVKRLLKGDFGCSGVILTDQMKRFLIEIIATESDNLSIDEALEFFLKIEVYIDYEDRIILERNKQNALDQAPNADDLEELINSQDDFVVKLNKFYNDAMILIHFSGINLLLSRDIDNGIKDELFLKLLKDELFLKLQSSDLGFSDSYIKQVLELLLPDLSNSRESFIRAKTRLNGLRKYYIEQLIGKTIEIGLDKEIENRLESRIGIEKKSSSQAKIHQDVKRFVKLYGIHGLISFSLINQSSFCKIEPLYPNFNSFVLRLIPEVQSPIL</sequence>
<organism evidence="2 3">
    <name type="scientific">Microcystis flos-aquae Mf_QC_C_20070823_S10D</name>
    <dbReference type="NCBI Taxonomy" id="2486236"/>
    <lineage>
        <taxon>Bacteria</taxon>
        <taxon>Bacillati</taxon>
        <taxon>Cyanobacteriota</taxon>
        <taxon>Cyanophyceae</taxon>
        <taxon>Oscillatoriophycideae</taxon>
        <taxon>Chroococcales</taxon>
        <taxon>Microcystaceae</taxon>
        <taxon>Microcystis</taxon>
    </lineage>
</organism>
<evidence type="ECO:0000313" key="2">
    <source>
        <dbReference type="EMBL" id="TRV12102.1"/>
    </source>
</evidence>
<dbReference type="EMBL" id="SFAM01000086">
    <property type="protein sequence ID" value="TRV12102.1"/>
    <property type="molecule type" value="Genomic_DNA"/>
</dbReference>